<reference evidence="3 4" key="1">
    <citation type="submission" date="2020-07" db="EMBL/GenBank/DDBJ databases">
        <authorList>
            <person name="Feng X."/>
        </authorList>
    </citation>
    <scope>NUCLEOTIDE SEQUENCE [LARGE SCALE GENOMIC DNA]</scope>
    <source>
        <strain evidence="3 4">JCM23202</strain>
    </source>
</reference>
<dbReference type="PROSITE" id="PS50263">
    <property type="entry name" value="CN_HYDROLASE"/>
    <property type="match status" value="1"/>
</dbReference>
<dbReference type="CDD" id="cd07197">
    <property type="entry name" value="nitrilase"/>
    <property type="match status" value="1"/>
</dbReference>
<protein>
    <submittedName>
        <fullName evidence="3">Carbon-nitrogen hydrolase family protein</fullName>
    </submittedName>
</protein>
<dbReference type="SUPFAM" id="SSF56317">
    <property type="entry name" value="Carbon-nitrogen hydrolase"/>
    <property type="match status" value="1"/>
</dbReference>
<sequence length="292" mass="31880">MPTKKVALIHPRNLIRSWSRVFAAHFDASTPPESAQLDNAVEWVNKAVTAGAEYVVFPELYPGPFTPEADCFTLDDTIRAMCDAAKAGQAWVVFGAAEEEEGKLFNTLRIASPKGDIVGYYRKRIPACGEPWSPGEGIAVVDCGGLKIGLAICWEAWFPEVGRTLALEGAELIVYPVGALIYELTESWRTLVHARAIENTAFTAASINLFGKEDGICSVFGPEGVLAQREGEGFVVAELDLDRLRWMRSIDEEMVIPKPYKAIPGPARSLPLPVVETLLEAKKKYDAAGLGR</sequence>
<dbReference type="Proteomes" id="UP000526501">
    <property type="component" value="Unassembled WGS sequence"/>
</dbReference>
<dbReference type="GO" id="GO:0016811">
    <property type="term" value="F:hydrolase activity, acting on carbon-nitrogen (but not peptide) bonds, in linear amides"/>
    <property type="evidence" value="ECO:0007669"/>
    <property type="project" value="TreeGrafter"/>
</dbReference>
<evidence type="ECO:0000313" key="4">
    <source>
        <dbReference type="Proteomes" id="UP000526501"/>
    </source>
</evidence>
<evidence type="ECO:0000256" key="1">
    <source>
        <dbReference type="ARBA" id="ARBA00022801"/>
    </source>
</evidence>
<keyword evidence="1 3" id="KW-0378">Hydrolase</keyword>
<dbReference type="EMBL" id="JACHVC010000013">
    <property type="protein sequence ID" value="MBC2607899.1"/>
    <property type="molecule type" value="Genomic_DNA"/>
</dbReference>
<proteinExistence type="predicted"/>
<dbReference type="AlphaFoldDB" id="A0A7X1B9N7"/>
<dbReference type="InterPro" id="IPR036526">
    <property type="entry name" value="C-N_Hydrolase_sf"/>
</dbReference>
<evidence type="ECO:0000313" key="3">
    <source>
        <dbReference type="EMBL" id="MBC2607899.1"/>
    </source>
</evidence>
<name>A0A7X1B9N7_9BACT</name>
<dbReference type="InterPro" id="IPR003010">
    <property type="entry name" value="C-N_Hydrolase"/>
</dbReference>
<accession>A0A7X1B9N7</accession>
<dbReference type="PANTHER" id="PTHR43674">
    <property type="entry name" value="NITRILASE C965.09-RELATED"/>
    <property type="match status" value="1"/>
</dbReference>
<comment type="caution">
    <text evidence="3">The sequence shown here is derived from an EMBL/GenBank/DDBJ whole genome shotgun (WGS) entry which is preliminary data.</text>
</comment>
<keyword evidence="4" id="KW-1185">Reference proteome</keyword>
<dbReference type="Gene3D" id="3.60.110.10">
    <property type="entry name" value="Carbon-nitrogen hydrolase"/>
    <property type="match status" value="1"/>
</dbReference>
<dbReference type="Pfam" id="PF00795">
    <property type="entry name" value="CN_hydrolase"/>
    <property type="match status" value="1"/>
</dbReference>
<gene>
    <name evidence="3" type="ORF">H5P27_17730</name>
</gene>
<dbReference type="PANTHER" id="PTHR43674:SF16">
    <property type="entry name" value="CARBON-NITROGEN FAMILY, PUTATIVE (AFU_ORTHOLOGUE AFUA_5G02350)-RELATED"/>
    <property type="match status" value="1"/>
</dbReference>
<evidence type="ECO:0000259" key="2">
    <source>
        <dbReference type="PROSITE" id="PS50263"/>
    </source>
</evidence>
<dbReference type="RefSeq" id="WP_185661762.1">
    <property type="nucleotide sequence ID" value="NZ_CAWPOO010000013.1"/>
</dbReference>
<feature type="domain" description="CN hydrolase" evidence="2">
    <location>
        <begin position="19"/>
        <end position="241"/>
    </location>
</feature>
<dbReference type="InterPro" id="IPR050345">
    <property type="entry name" value="Aliph_Amidase/BUP"/>
</dbReference>
<organism evidence="3 4">
    <name type="scientific">Pelagicoccus albus</name>
    <dbReference type="NCBI Taxonomy" id="415222"/>
    <lineage>
        <taxon>Bacteria</taxon>
        <taxon>Pseudomonadati</taxon>
        <taxon>Verrucomicrobiota</taxon>
        <taxon>Opitutia</taxon>
        <taxon>Puniceicoccales</taxon>
        <taxon>Pelagicoccaceae</taxon>
        <taxon>Pelagicoccus</taxon>
    </lineage>
</organism>